<protein>
    <submittedName>
        <fullName evidence="4">Ig-like domain-containing protein</fullName>
    </submittedName>
</protein>
<reference evidence="4" key="1">
    <citation type="submission" date="2016-11" db="UniProtKB">
        <authorList>
            <consortium name="WormBaseParasite"/>
        </authorList>
    </citation>
    <scope>IDENTIFICATION</scope>
</reference>
<evidence type="ECO:0000313" key="3">
    <source>
        <dbReference type="Proteomes" id="UP000095280"/>
    </source>
</evidence>
<accession>A0A1I8G3T7</accession>
<sequence>VGASSLPLELQLEDPCRASWEALNGSDRWRSLDGSSGTAMQPVAFLLFSSSQPLQWSALNLAGRTAPMQLKETRNPFCLNCEPLTWRPGDRIGFSVSSCGSQTPSCSVRLADGSRREAELLISRPGSDRIRVTHFEYFVKETEIPRTLTCWQGDPAALQIEREIARFFPEPRIQCSIRAVTEQPLKVESQNGSVVKDNKSRVLLSVRSRFSFHASLSMHGGQILCWVNLTGGEDRVTKPCQTAVDLGSSPHWKVGQTRHIAVTSSACSIWNVSHSCRLLQADGASPVPLRRVEQSSFSSAHQLQVSRSMAHQNWSVRCSVNQSGVVYDDAESLEQLRPPIFYPASIQVNGSIESSRLHLAVAASDARPPQVTLHKQSDANTWSFDGDGGRMNVLYRRQHLAASNITIYCTAHQVSTNGNLIFQSHSSKQIYVAESIGTTDLPSTQSVKAVESKGPFSTVYALPLSHLLVASASVIAVIVMVGIASARIAWRVSRSRLAALAAQRRGPGALRMQSLAAAASAGAGSSAYDYPSTNATAQGSRSHSEAGESNNIPSVYLVLTPSRRSQQQQQLVSSFEPRQQS</sequence>
<dbReference type="AlphaFoldDB" id="A0A1I8G3T7"/>
<feature type="transmembrane region" description="Helical" evidence="2">
    <location>
        <begin position="467"/>
        <end position="490"/>
    </location>
</feature>
<proteinExistence type="predicted"/>
<evidence type="ECO:0000313" key="4">
    <source>
        <dbReference type="WBParaSite" id="maker-uti_cns_0000819-snap-gene-0.27-mRNA-1"/>
    </source>
</evidence>
<evidence type="ECO:0000256" key="1">
    <source>
        <dbReference type="SAM" id="MobiDB-lite"/>
    </source>
</evidence>
<feature type="region of interest" description="Disordered" evidence="1">
    <location>
        <begin position="562"/>
        <end position="581"/>
    </location>
</feature>
<keyword evidence="2" id="KW-0812">Transmembrane</keyword>
<feature type="compositionally biased region" description="Polar residues" evidence="1">
    <location>
        <begin position="571"/>
        <end position="581"/>
    </location>
</feature>
<dbReference type="Proteomes" id="UP000095280">
    <property type="component" value="Unplaced"/>
</dbReference>
<dbReference type="WBParaSite" id="maker-uti_cns_0000819-snap-gene-0.27-mRNA-1">
    <property type="protein sequence ID" value="maker-uti_cns_0000819-snap-gene-0.27-mRNA-1"/>
    <property type="gene ID" value="maker-uti_cns_0000819-snap-gene-0.27"/>
</dbReference>
<organism evidence="3 4">
    <name type="scientific">Macrostomum lignano</name>
    <dbReference type="NCBI Taxonomy" id="282301"/>
    <lineage>
        <taxon>Eukaryota</taxon>
        <taxon>Metazoa</taxon>
        <taxon>Spiralia</taxon>
        <taxon>Lophotrochozoa</taxon>
        <taxon>Platyhelminthes</taxon>
        <taxon>Rhabditophora</taxon>
        <taxon>Macrostomorpha</taxon>
        <taxon>Macrostomida</taxon>
        <taxon>Macrostomidae</taxon>
        <taxon>Macrostomum</taxon>
    </lineage>
</organism>
<keyword evidence="3" id="KW-1185">Reference proteome</keyword>
<keyword evidence="2" id="KW-0472">Membrane</keyword>
<name>A0A1I8G3T7_9PLAT</name>
<evidence type="ECO:0000256" key="2">
    <source>
        <dbReference type="SAM" id="Phobius"/>
    </source>
</evidence>
<keyword evidence="2" id="KW-1133">Transmembrane helix</keyword>